<evidence type="ECO:0000256" key="1">
    <source>
        <dbReference type="ARBA" id="ARBA00022536"/>
    </source>
</evidence>
<feature type="compositionally biased region" description="Low complexity" evidence="2">
    <location>
        <begin position="2899"/>
        <end position="2942"/>
    </location>
</feature>
<feature type="region of interest" description="Disordered" evidence="2">
    <location>
        <begin position="3226"/>
        <end position="3261"/>
    </location>
</feature>
<feature type="region of interest" description="Disordered" evidence="2">
    <location>
        <begin position="1919"/>
        <end position="1939"/>
    </location>
</feature>
<dbReference type="OMA" id="TECIERA"/>
<feature type="region of interest" description="Disordered" evidence="2">
    <location>
        <begin position="2898"/>
        <end position="3207"/>
    </location>
</feature>
<accession>A0A0S4IM87</accession>
<feature type="compositionally biased region" description="Low complexity" evidence="2">
    <location>
        <begin position="3168"/>
        <end position="3189"/>
    </location>
</feature>
<dbReference type="SMART" id="SM00181">
    <property type="entry name" value="EGF"/>
    <property type="match status" value="8"/>
</dbReference>
<feature type="compositionally biased region" description="Low complexity" evidence="2">
    <location>
        <begin position="3103"/>
        <end position="3129"/>
    </location>
</feature>
<dbReference type="VEuPathDB" id="TriTrypDB:BSAL_54425"/>
<feature type="compositionally biased region" description="Low complexity" evidence="2">
    <location>
        <begin position="2988"/>
        <end position="3083"/>
    </location>
</feature>
<organism evidence="4 5">
    <name type="scientific">Bodo saltans</name>
    <name type="common">Flagellated protozoan</name>
    <dbReference type="NCBI Taxonomy" id="75058"/>
    <lineage>
        <taxon>Eukaryota</taxon>
        <taxon>Discoba</taxon>
        <taxon>Euglenozoa</taxon>
        <taxon>Kinetoplastea</taxon>
        <taxon>Metakinetoplastina</taxon>
        <taxon>Eubodonida</taxon>
        <taxon>Bodonidae</taxon>
        <taxon>Bodo</taxon>
    </lineage>
</organism>
<proteinExistence type="predicted"/>
<feature type="compositionally biased region" description="Polar residues" evidence="2">
    <location>
        <begin position="3089"/>
        <end position="3102"/>
    </location>
</feature>
<feature type="domain" description="EGF-like" evidence="3">
    <location>
        <begin position="3808"/>
        <end position="3819"/>
    </location>
</feature>
<dbReference type="InterPro" id="IPR042635">
    <property type="entry name" value="MEGF10/SREC1/2-like"/>
</dbReference>
<dbReference type="GO" id="GO:0005044">
    <property type="term" value="F:scavenger receptor activity"/>
    <property type="evidence" value="ECO:0007669"/>
    <property type="project" value="InterPro"/>
</dbReference>
<feature type="compositionally biased region" description="Low complexity" evidence="2">
    <location>
        <begin position="1919"/>
        <end position="1933"/>
    </location>
</feature>
<feature type="compositionally biased region" description="Polar residues" evidence="2">
    <location>
        <begin position="3137"/>
        <end position="3167"/>
    </location>
</feature>
<reference evidence="5" key="1">
    <citation type="submission" date="2015-09" db="EMBL/GenBank/DDBJ databases">
        <authorList>
            <consortium name="Pathogen Informatics"/>
        </authorList>
    </citation>
    <scope>NUCLEOTIDE SEQUENCE [LARGE SCALE GENOMIC DNA]</scope>
    <source>
        <strain evidence="5">Lake Konstanz</strain>
    </source>
</reference>
<gene>
    <name evidence="4" type="ORF">BSAL_54425</name>
</gene>
<dbReference type="Gene3D" id="2.10.25.10">
    <property type="entry name" value="Laminin"/>
    <property type="match status" value="2"/>
</dbReference>
<feature type="compositionally biased region" description="Polar residues" evidence="2">
    <location>
        <begin position="3226"/>
        <end position="3242"/>
    </location>
</feature>
<protein>
    <submittedName>
        <fullName evidence="4">GPI-anchored surface protein, putative</fullName>
    </submittedName>
</protein>
<evidence type="ECO:0000259" key="3">
    <source>
        <dbReference type="PROSITE" id="PS00022"/>
    </source>
</evidence>
<name>A0A0S4IM87_BODSA</name>
<sequence>MRQLSGIITMSSSTSISQLTSLGTAFVSTGATVTSLIGAGVMHVGGTVTTLLSMTGPTVLDITAGATVSALTIAGGSTVSIQSSTVNGIRLLGSTPITLSVSGNSRIGAIESDVPLSNLRIVGGDGATFGCLRFSQLLTSATFSFTGISFTSNACSFITCTGNVDGCVISVGGYSYHALSGFNAVSFGGMMSGSIDISWVASRLLVAGWPTTAAIATMNFNSGSTFRLFVQDCMDCTNCGGVPGVTKSLNMFVPRLLSTNDVEATSFSATILGSKLTITTPGSDISVIKIGRPGRSLTSPISVVVSDSVLTYYSGSFLHIAPSAGDPITVAITGGTLHNTNTNVIDDNAIIRADNFVSGISVTFGGTVSTVGEALTVAGTALTVDLIIPAGGRLVAGTGVAIIGDVGTVTISVSSTGSSMVVIDTTGGLAGPILSIAGVASSVYMTIESCQIKAGTNVVSSPNTISSLYVNAAAAVVAALSTVFSVNELGWGPNTFQFGPGTSVHAGSSVLRTGASSSKGFSWLNPCTELAPCGVFSTGSSPLFDIASSSLSSSMVISSTYTTFIYTTASLFKSSGSIAAVGSSNTVSFVSSSFTGSAPILVFGGAVAQLDIAMIGCSVTLTTNSLIGFGGSSVVTVSTTITGSTVTLRGAASSDAVMIALRPAVPSTPASVNLFSATIMGNELSLTATSGSVFLVSVYSPTSTMTTLQCSFFFTDITAYYSSSTAFSTTGVLFFGGLTTSASNIFAFQGLSVAEAFVPYNTVGIPSKRVLMHLSSTSTAIGSYFVLDCMSHPFVSALDYLLDVHGFLVAGTTISMMSCSFATTDATTFTSFFGSVTASSFTSVNVLITGSNLIFANLLPPNMGSHFNQISLQCVYSGTEAKRANSKLTSDYNGKVTAVSDPSGVGAGCSTLYTGCWVMPPPPTSTPSRSTSQSVSLSFEPLNLEVYDNPVFAVTKTYGATTVFHGASIGTLSQLVGTATIRSGAVVTVFNSYDIANIDSGGVVSTMAGFGTMNIAGTATQVTVSESVVTSAITVSGSTASVSDLTISAPATTVVIRNNAVVNSITIANSAESDITISVQSGGFLSSLLVSVAQTNFRLVASDSSTIGCIVFSESITNSIISMSGVTHTTSTCSFLRFNGFLISSLGITIDAQSVHSISGANHHAVHLAHTVGSLQFVSILWKRSQLSVVDAFAFFVGPTVQGTPSGLAITIEESRPCMSCSFAAGANLPNLKTMVNGLVRLGGNSVNSAVTISIISSAITSTATLITLTTSSFNLRVIAVDTISPLGGSFISVSSGNVVAFGSSATSFVLSTSGTSITTSAGSIIYIDTPNILSLSTITIASAWVSSSSTSAVVACSTCIMVSVTVLNELGGSVSALNGPGVFLFGASMQAVTIKASAMQSTAAVLGAYGSDGDIIRINGEAASLHIEVSGCLVTAQRSMVMSTGSVKGFSFLQSSSTVLTTSGGSTSVFGGFHFLSYIGGSTGDAATQAVFSFGEGCSFFAGGDASNFYMTSPSVVIGAASTSSSAAVTIATAGSGRVAYIPNSALSFTFTANFAVLSFRTGLLFGGELNAAGSHLFRFTNSQLYSVNGPLIEVTGPIHGSTSISIVASTIIAVSPNDCDVIVLRGLSDAPTLSVLLHATTVTVTSGLSASVLRLDGAGDISDLAVTVSGESTTFHVRTVATSDSTLTTSLVRLTSSTIVQSGTITFLDGIGSSFLDNTFGPGTASLLHLAGTSQLGYVSVHISNIVVTTPLTDVDGSSKRNFLVFDAATVVNSASISVECVTHPFVTESDTLFALFGVIIDSSITVQGARTQSHDAAAGIINADMDVSSAGNSLTLKAVNILATVILHSTATVGAFDSVTVTCGWNGGRQYPITEALFPGAVTGIVTIVPATTDCVAESSDGALGCWAFPTSSVSKSRSVSSTTSDSKSVPTQTQSNSFEPEHLLVYDSGVFAITKTYGTVEMFPGASVDTLEMRSGTRATIHAGASASTLIAKGTEVMIEYGASVTTINAMSGAVSVAGTASTVNAVGASTIAFLTGARVDSLHIEHANTEVSLSGAVTVLGMDFNGDGSTLTGITINAVGPGVVIGGIDASDRPLSETSLHFSEASLGCMTFFELLDSTFTVSGSSFESHACSFIAINSRLENSAIIVNSKSIVSVTSQNIHVMDIGMLSSSTIMMEQSKITATSTSVLNIGDVEGSDNEINVANVVDTCVGCGAGGTDVLLAVSGDSFLNLVAGVQSNAALSVRLSSSTFVVTDILINAQDGLHNCHVVVESSSIMTGGYFLLVDFVTAAVDIMDHCSITTIDSQMNCGDHAVQVGIEVSNVKIDSQTGSQWVLEGGLISISAAASNVAIVMDDSTYSAVGELYLCDGYTTRGLAITVTQQTVVSITDYDVIGVHTAFDVEILVSDSSQLTAIGEDFGRFLFSLATLSGIRVEVRDGVSFHGNAGVVCSAIGTTLASDGVTTLYNSMKILSGASLDVVEGGVLTVKGNLNSFEFTVAGTAAVRTSIQTAGPLVTVAGTQNNPISVQVTYADVTCASDSLFMIAQTAARPTFVLTNSDFICQANIFFEPAVPQGPINDPIVVAFSFTMSLCTISLRQSSSPSPSVVVGVHVVSMSRSPLLAYVSSFISLTSIRLIDLSSTPSDRSLLHIFSVSVSGLSFAAEDCSQFFAVTQTASFAPSAIVAGILIEGTTGDAYWDSSTALFSKTTIPAYDVTSSSLTASFFSTSSQHRRTLFFVNSATAFISGSSVEMNCFVHDSGISQQDSIMLIENAAFFSLMSVTLQKSFLRWGESHRSLIQFSTAAALLVSTTSVIIDATRLKLKDGATIVPWELLEDAQRLSSILLTCSWLSPNVPLADANFGALLRPSVDANDNGLSTTECIERADACWLFPTPTPSSTSSNSLTETQSFSGSSSQSSSHSETTSASTTQSFSHSSTETKQTSSRSATLSPSETVSSTVSNSASWSNTMSTSGSRLSPSMTWSITRRSSTPSVTGGTTTSTPTLTASPSMTSSATVSHTPSPSGSPTTTATASTTTTGSATVSIAATPTRSIPSQSRSLSSTPSPSGSPTSTHSSSTTLTKDSRTISDMATPTRSIPSHSTSFTLSPTDSSTPTSTSTKISSPSLSHSKHFSTLSASQRTTSFTTSHGVTVSNNTKTGTRSLSQSMTPSASISWSSTHSASASVRTNTHFPPSSTWSSTNSASSTHTDSYSWTHVLSLTANHMSPSTSKTFPSMSMSRSRTAHHAAPSRTMTRSPVPPSKSIVAHCAAIAHDEVIGMLPHLDVVNMSLITRDADSAWWAVSFITVMPRLHSDAALEASSSVVIHVAQQQGGGGGGNSLCLPSAFDIILRRIDNGTRVHPVTLHCPSSSTSLVTSLVFQVSLLDDASRYIHPAGQFSGSDFFEAPVPPFNSSRFSSSVIRITGVSGCSTAAFPSTADCPVDGGSMLSIDGAGFDSLEAVSFRISFSMQPSRRSATGATTTSLCSNVTVLSPSQISCVLGPGSGDRGNLTISATPSNNIIARKDAVLAYVPVYRCPTDLVVSPDGLECSGNGACDIYTGMCVCGASLSTGYWTGLACAQCGPAYVNSSDCRAACPVGSNSQICSGHGTCSNGACDACFPPYTGSLCELLCPITNGAVCNGHGTCNSDATCTCSSPAWTGEDCNLCAYGFVGAHCEQPCPVATPSGLVCNGQGLCLGDASGAVCACNATHCGHACEFSDGACSACSSPHLYGPSCLQVCPGTSSSPFKGIITTCSGNGYCLNGTAGSGRCVCSFGFGTDDCSQQCARNGSGVVCSSPRGSCNKADASCTCSAGYAGATCELACPTGTRMLSNGSVSSNEVAVCSSQGACDAVNGTCGCTAGYVGAACSVRCSDYCSHGECARVAPYSCRCHRTFALGFWAGASCDVCDAAYTGTGCTTLCPVDADSGLPCGGRGLCVASGPSAATCDCSVNRNGTWAGDTCSSCAPGYFGSACLSECPGSACLPCSGHGTCADGTTGTGLCSCFRTLSLGFWAGTE</sequence>
<evidence type="ECO:0000256" key="2">
    <source>
        <dbReference type="SAM" id="MobiDB-lite"/>
    </source>
</evidence>
<dbReference type="EMBL" id="CYKH01000136">
    <property type="protein sequence ID" value="CUE72734.1"/>
    <property type="molecule type" value="Genomic_DNA"/>
</dbReference>
<keyword evidence="1" id="KW-0245">EGF-like domain</keyword>
<dbReference type="InterPro" id="IPR000742">
    <property type="entry name" value="EGF"/>
</dbReference>
<dbReference type="Proteomes" id="UP000051952">
    <property type="component" value="Unassembled WGS sequence"/>
</dbReference>
<dbReference type="PROSITE" id="PS00022">
    <property type="entry name" value="EGF_1"/>
    <property type="match status" value="1"/>
</dbReference>
<evidence type="ECO:0000313" key="5">
    <source>
        <dbReference type="Proteomes" id="UP000051952"/>
    </source>
</evidence>
<dbReference type="OrthoDB" id="409374at2759"/>
<dbReference type="PANTHER" id="PTHR24043">
    <property type="entry name" value="SCAVENGER RECEPTOR CLASS F"/>
    <property type="match status" value="1"/>
</dbReference>
<dbReference type="PANTHER" id="PTHR24043:SF8">
    <property type="entry name" value="EGF-LIKE DOMAIN-CONTAINING PROTEIN"/>
    <property type="match status" value="1"/>
</dbReference>
<feature type="non-terminal residue" evidence="4">
    <location>
        <position position="4016"/>
    </location>
</feature>
<evidence type="ECO:0000313" key="4">
    <source>
        <dbReference type="EMBL" id="CUE72734.1"/>
    </source>
</evidence>
<feature type="compositionally biased region" description="Low complexity" evidence="2">
    <location>
        <begin position="2951"/>
        <end position="2971"/>
    </location>
</feature>
<feature type="compositionally biased region" description="Low complexity" evidence="2">
    <location>
        <begin position="3196"/>
        <end position="3207"/>
    </location>
</feature>
<dbReference type="Gene3D" id="2.170.300.10">
    <property type="entry name" value="Tie2 ligand-binding domain superfamily"/>
    <property type="match status" value="1"/>
</dbReference>
<keyword evidence="5" id="KW-1185">Reference proteome</keyword>
<feature type="compositionally biased region" description="Polar residues" evidence="2">
    <location>
        <begin position="2972"/>
        <end position="2987"/>
    </location>
</feature>